<name>A0A1A9Z9Q9_GLOPL</name>
<evidence type="ECO:0000313" key="3">
    <source>
        <dbReference type="Proteomes" id="UP000092445"/>
    </source>
</evidence>
<sequence length="158" mass="17472">MKERTITPFRTLPVHLAGMRLHLLFIACHEAIALAFILSTKSSATRTYLHPYRQFILITCLRLASSTSSCKRLVSSSLALTSSCIRCTSICLAMISSSSFAFSAASIFLASSRRCSIVEKGIDPVCVRVTDEKLNLFATELSKIKNNKTNYNDVNNDN</sequence>
<accession>A0A1A9Z9Q9</accession>
<dbReference type="AlphaFoldDB" id="A0A1A9Z9Q9"/>
<feature type="transmembrane region" description="Helical" evidence="1">
    <location>
        <begin position="90"/>
        <end position="110"/>
    </location>
</feature>
<dbReference type="EnsemblMetazoa" id="GPAI007969-RA">
    <property type="protein sequence ID" value="GPAI007969-PA"/>
    <property type="gene ID" value="GPAI007969"/>
</dbReference>
<proteinExistence type="predicted"/>
<dbReference type="VEuPathDB" id="VectorBase:GPAI007969"/>
<evidence type="ECO:0000313" key="2">
    <source>
        <dbReference type="EnsemblMetazoa" id="GPAI007969-PA"/>
    </source>
</evidence>
<reference evidence="3" key="1">
    <citation type="submission" date="2014-03" db="EMBL/GenBank/DDBJ databases">
        <authorList>
            <person name="Aksoy S."/>
            <person name="Warren W."/>
            <person name="Wilson R.K."/>
        </authorList>
    </citation>
    <scope>NUCLEOTIDE SEQUENCE [LARGE SCALE GENOMIC DNA]</scope>
    <source>
        <strain evidence="3">IAEA</strain>
    </source>
</reference>
<feature type="transmembrane region" description="Helical" evidence="1">
    <location>
        <begin position="21"/>
        <end position="40"/>
    </location>
</feature>
<protein>
    <submittedName>
        <fullName evidence="2">Uncharacterized protein</fullName>
    </submittedName>
</protein>
<organism evidence="2 3">
    <name type="scientific">Glossina pallidipes</name>
    <name type="common">Tsetse fly</name>
    <dbReference type="NCBI Taxonomy" id="7398"/>
    <lineage>
        <taxon>Eukaryota</taxon>
        <taxon>Metazoa</taxon>
        <taxon>Ecdysozoa</taxon>
        <taxon>Arthropoda</taxon>
        <taxon>Hexapoda</taxon>
        <taxon>Insecta</taxon>
        <taxon>Pterygota</taxon>
        <taxon>Neoptera</taxon>
        <taxon>Endopterygota</taxon>
        <taxon>Diptera</taxon>
        <taxon>Brachycera</taxon>
        <taxon>Muscomorpha</taxon>
        <taxon>Hippoboscoidea</taxon>
        <taxon>Glossinidae</taxon>
        <taxon>Glossina</taxon>
    </lineage>
</organism>
<reference evidence="2" key="2">
    <citation type="submission" date="2020-05" db="UniProtKB">
        <authorList>
            <consortium name="EnsemblMetazoa"/>
        </authorList>
    </citation>
    <scope>IDENTIFICATION</scope>
    <source>
        <strain evidence="2">IAEA</strain>
    </source>
</reference>
<dbReference type="Proteomes" id="UP000092445">
    <property type="component" value="Unassembled WGS sequence"/>
</dbReference>
<keyword evidence="1" id="KW-1133">Transmembrane helix</keyword>
<keyword evidence="1" id="KW-0812">Transmembrane</keyword>
<keyword evidence="1" id="KW-0472">Membrane</keyword>
<evidence type="ECO:0000256" key="1">
    <source>
        <dbReference type="SAM" id="Phobius"/>
    </source>
</evidence>
<keyword evidence="3" id="KW-1185">Reference proteome</keyword>